<reference evidence="3 4" key="1">
    <citation type="submission" date="2016-10" db="EMBL/GenBank/DDBJ databases">
        <title>Reductive evolution of mitochondrial metabolism and differential evolution of invasion-related proteins in Cryptosporidium.</title>
        <authorList>
            <person name="Liu S."/>
            <person name="Roellig D.M."/>
            <person name="Guo Y."/>
            <person name="Li N."/>
            <person name="Frace M.A."/>
            <person name="Tang K."/>
            <person name="Zhang L."/>
            <person name="Feng Y."/>
            <person name="Xiao L."/>
        </authorList>
    </citation>
    <scope>NUCLEOTIDE SEQUENCE [LARGE SCALE GENOMIC DNA]</scope>
    <source>
        <strain evidence="3">39726</strain>
    </source>
</reference>
<dbReference type="RefSeq" id="XP_028875862.1">
    <property type="nucleotide sequence ID" value="XM_029017283.1"/>
</dbReference>
<dbReference type="Proteomes" id="UP000186176">
    <property type="component" value="Unassembled WGS sequence"/>
</dbReference>
<feature type="domain" description="Centromere/kinetochore protein zw10 C-terminal" evidence="2">
    <location>
        <begin position="528"/>
        <end position="656"/>
    </location>
</feature>
<evidence type="ECO:0000313" key="4">
    <source>
        <dbReference type="Proteomes" id="UP000186176"/>
    </source>
</evidence>
<keyword evidence="4" id="KW-1185">Reference proteome</keyword>
<dbReference type="InterPro" id="IPR048343">
    <property type="entry name" value="ZW10_C"/>
</dbReference>
<dbReference type="VEuPathDB" id="CryptoDB:cubi_00269"/>
<keyword evidence="1" id="KW-0175">Coiled coil</keyword>
<dbReference type="GO" id="GO:1990423">
    <property type="term" value="C:RZZ complex"/>
    <property type="evidence" value="ECO:0007669"/>
    <property type="project" value="TreeGrafter"/>
</dbReference>
<protein>
    <submittedName>
        <fullName evidence="3">Centromere protein ZW10</fullName>
    </submittedName>
</protein>
<dbReference type="AlphaFoldDB" id="A0A1J4MNX2"/>
<dbReference type="GeneID" id="39977062"/>
<dbReference type="GO" id="GO:0006888">
    <property type="term" value="P:endoplasmic reticulum to Golgi vesicle-mediated transport"/>
    <property type="evidence" value="ECO:0007669"/>
    <property type="project" value="TreeGrafter"/>
</dbReference>
<dbReference type="EMBL" id="LRBP01000009">
    <property type="protein sequence ID" value="OII74716.1"/>
    <property type="molecule type" value="Genomic_DNA"/>
</dbReference>
<comment type="caution">
    <text evidence="3">The sequence shown here is derived from an EMBL/GenBank/DDBJ whole genome shotgun (WGS) entry which is preliminary data.</text>
</comment>
<gene>
    <name evidence="3" type="ORF">cubi_00269</name>
</gene>
<evidence type="ECO:0000313" key="3">
    <source>
        <dbReference type="EMBL" id="OII74716.1"/>
    </source>
</evidence>
<accession>A0A1J4MNX2</accession>
<feature type="coiled-coil region" evidence="1">
    <location>
        <begin position="58"/>
        <end position="85"/>
    </location>
</feature>
<evidence type="ECO:0000259" key="2">
    <source>
        <dbReference type="Pfam" id="PF20666"/>
    </source>
</evidence>
<dbReference type="OrthoDB" id="534815at2759"/>
<dbReference type="GO" id="GO:0007094">
    <property type="term" value="P:mitotic spindle assembly checkpoint signaling"/>
    <property type="evidence" value="ECO:0007669"/>
    <property type="project" value="TreeGrafter"/>
</dbReference>
<name>A0A1J4MNX2_9CRYT</name>
<evidence type="ECO:0000256" key="1">
    <source>
        <dbReference type="SAM" id="Coils"/>
    </source>
</evidence>
<dbReference type="GO" id="GO:0005737">
    <property type="term" value="C:cytoplasm"/>
    <property type="evidence" value="ECO:0007669"/>
    <property type="project" value="GOC"/>
</dbReference>
<dbReference type="Pfam" id="PF20666">
    <property type="entry name" value="ZW10_C"/>
    <property type="match status" value="1"/>
</dbReference>
<dbReference type="PANTHER" id="PTHR12205:SF0">
    <property type="entry name" value="CENTROMERE_KINETOCHORE PROTEIN ZW10 HOMOLOG"/>
    <property type="match status" value="1"/>
</dbReference>
<proteinExistence type="predicted"/>
<dbReference type="PANTHER" id="PTHR12205">
    <property type="entry name" value="CENTROMERE/KINETOCHORE PROTEIN ZW10"/>
    <property type="match status" value="1"/>
</dbReference>
<sequence length="861" mass="97315">MDDLLSSIKVKMLTEAHSENSSISFAESIRKLLGTVEDELRSVRESVLESIDVSSINYVKSKKELDSLQTEAVALRKTIASIETKVEEDLESSKGAAEIEEISSIKRELATLKKASVFFETIAQLHSVFAEFDNYLVEYEFDLAADALSNASQKLNEINFDDSDINQIGSENITGNRAIQRIEEEKDVFEEVKIEYLHRRGRLVSIVELLFRYIFHLERNEIRIRMSLPRSLLMEISDFNVGFDSKDSCSTDDGDEIRVSLQDVWYSLISVGVVNEHVAYLSKLCIDNILDPLVSKSSKLSAEKNCGYKLLPSETRSHNEYKWEYKVVSSKSNDKYMDSDGTEGVDSQLSVYEHAVPVLISLLKFLSEDCFTGNIQVISLFGKYTWNWISPRLLHGISSTPSTKDCQILREFEVQARSLQIIPAGEDTISNYVNQLETSRYEERKIHALSFAREIIMRDDPSIILVDDSTEIGSLTNLLQQCGVEKSKADKNNDLSNLINLIGEGDLIGSMEIGSFSSIQYENESFLQLQICGVSSCAHSLIQKVHQILDEALLDAQKHCLSSAKQGYFLVRELVMLFILLRPTIHKERLNDPLFTATFYTDCTYLIHHLILIPFTYGSKFPPPIPQVGSFVDLLLTLRKLQETAISSLLTKESASIRELLEEKALSMESMKNMSMDQTFIEVETIIVDIVQRLKRVSSMFSSTLPIQIYLQSFGILVDETISTTLNQVLKLATSDDVKDVSPDDASALVLLLNNLASQIQRLFECHIFKVNPKDGSASNFGVHNSRLIYNDPPSLVGYLKYWDSLTVLRDTLDADIASIVQQKHKLKTLFKYDEIRGILNLNPFLSSNVDEVYYIIISSE</sequence>
<organism evidence="3 4">
    <name type="scientific">Cryptosporidium ubiquitum</name>
    <dbReference type="NCBI Taxonomy" id="857276"/>
    <lineage>
        <taxon>Eukaryota</taxon>
        <taxon>Sar</taxon>
        <taxon>Alveolata</taxon>
        <taxon>Apicomplexa</taxon>
        <taxon>Conoidasida</taxon>
        <taxon>Coccidia</taxon>
        <taxon>Eucoccidiorida</taxon>
        <taxon>Eimeriorina</taxon>
        <taxon>Cryptosporidiidae</taxon>
        <taxon>Cryptosporidium</taxon>
    </lineage>
</organism>